<dbReference type="EMBL" id="SDAM02000116">
    <property type="protein sequence ID" value="KAH6828953.1"/>
    <property type="molecule type" value="Genomic_DNA"/>
</dbReference>
<sequence length="149" mass="16978">MVEQILKGKGVHNDPDLMDCEEQGKFAGARKVLKTYQARNKGKITDKKGKGVGEFADKRETRSQHLLRKTNVLVSPYLIRPVVANDRLDMTTKQLYLWIMDNDTADINEVVYSDTHVEILRNDLKTLANSQYVSSAVLDVWCAIMNHNE</sequence>
<organism evidence="1 2">
    <name type="scientific">Perilla frutescens var. hirtella</name>
    <name type="common">Perilla citriodora</name>
    <name type="synonym">Perilla setoyensis</name>
    <dbReference type="NCBI Taxonomy" id="608512"/>
    <lineage>
        <taxon>Eukaryota</taxon>
        <taxon>Viridiplantae</taxon>
        <taxon>Streptophyta</taxon>
        <taxon>Embryophyta</taxon>
        <taxon>Tracheophyta</taxon>
        <taxon>Spermatophyta</taxon>
        <taxon>Magnoliopsida</taxon>
        <taxon>eudicotyledons</taxon>
        <taxon>Gunneridae</taxon>
        <taxon>Pentapetalae</taxon>
        <taxon>asterids</taxon>
        <taxon>lamiids</taxon>
        <taxon>Lamiales</taxon>
        <taxon>Lamiaceae</taxon>
        <taxon>Nepetoideae</taxon>
        <taxon>Elsholtzieae</taxon>
        <taxon>Perilla</taxon>
    </lineage>
</organism>
<accession>A0AAD4P6Q3</accession>
<protein>
    <submittedName>
        <fullName evidence="1">Uncharacterized protein</fullName>
    </submittedName>
</protein>
<comment type="caution">
    <text evidence="1">The sequence shown here is derived from an EMBL/GenBank/DDBJ whole genome shotgun (WGS) entry which is preliminary data.</text>
</comment>
<reference evidence="1 2" key="1">
    <citation type="journal article" date="2021" name="Nat. Commun.">
        <title>Incipient diploidization of the medicinal plant Perilla within 10,000 years.</title>
        <authorList>
            <person name="Zhang Y."/>
            <person name="Shen Q."/>
            <person name="Leng L."/>
            <person name="Zhang D."/>
            <person name="Chen S."/>
            <person name="Shi Y."/>
            <person name="Ning Z."/>
            <person name="Chen S."/>
        </authorList>
    </citation>
    <scope>NUCLEOTIDE SEQUENCE [LARGE SCALE GENOMIC DNA]</scope>
    <source>
        <strain evidence="2">cv. PC099</strain>
    </source>
</reference>
<proteinExistence type="predicted"/>
<dbReference type="Proteomes" id="UP001190926">
    <property type="component" value="Unassembled WGS sequence"/>
</dbReference>
<evidence type="ECO:0000313" key="1">
    <source>
        <dbReference type="EMBL" id="KAH6828953.1"/>
    </source>
</evidence>
<dbReference type="AlphaFoldDB" id="A0AAD4P6Q3"/>
<gene>
    <name evidence="1" type="ORF">C2S53_018757</name>
</gene>
<keyword evidence="2" id="KW-1185">Reference proteome</keyword>
<evidence type="ECO:0000313" key="2">
    <source>
        <dbReference type="Proteomes" id="UP001190926"/>
    </source>
</evidence>
<name>A0AAD4P6Q3_PERFH</name>